<dbReference type="RefSeq" id="WP_197904029.1">
    <property type="nucleotide sequence ID" value="NZ_JACSGR010000008.1"/>
</dbReference>
<gene>
    <name evidence="2" type="ORF">H9Q10_11000</name>
</gene>
<accession>A0ABS0ND58</accession>
<reference evidence="2 3" key="1">
    <citation type="submission" date="2020-09" db="EMBL/GenBank/DDBJ databases">
        <title>Eikenella S3660 sp. nov., isolated from a throat swab.</title>
        <authorList>
            <person name="Buhl M."/>
        </authorList>
    </citation>
    <scope>NUCLEOTIDE SEQUENCE [LARGE SCALE GENOMIC DNA]</scope>
    <source>
        <strain evidence="2 3">S3360</strain>
    </source>
</reference>
<feature type="transmembrane region" description="Helical" evidence="1">
    <location>
        <begin position="50"/>
        <end position="70"/>
    </location>
</feature>
<evidence type="ECO:0000313" key="3">
    <source>
        <dbReference type="Proteomes" id="UP000768471"/>
    </source>
</evidence>
<evidence type="ECO:0000256" key="1">
    <source>
        <dbReference type="SAM" id="Phobius"/>
    </source>
</evidence>
<keyword evidence="1" id="KW-1133">Transmembrane helix</keyword>
<comment type="caution">
    <text evidence="2">The sequence shown here is derived from an EMBL/GenBank/DDBJ whole genome shotgun (WGS) entry which is preliminary data.</text>
</comment>
<keyword evidence="1" id="KW-0472">Membrane</keyword>
<organism evidence="2 3">
    <name type="scientific">Eikenella glucosivorans</name>
    <dbReference type="NCBI Taxonomy" id="2766967"/>
    <lineage>
        <taxon>Bacteria</taxon>
        <taxon>Pseudomonadati</taxon>
        <taxon>Pseudomonadota</taxon>
        <taxon>Betaproteobacteria</taxon>
        <taxon>Neisseriales</taxon>
        <taxon>Neisseriaceae</taxon>
        <taxon>Eikenella</taxon>
    </lineage>
</organism>
<keyword evidence="1" id="KW-0812">Transmembrane</keyword>
<dbReference type="Proteomes" id="UP000768471">
    <property type="component" value="Unassembled WGS sequence"/>
</dbReference>
<protein>
    <submittedName>
        <fullName evidence="2">Uncharacterized protein</fullName>
    </submittedName>
</protein>
<dbReference type="EMBL" id="JACSGR010000008">
    <property type="protein sequence ID" value="MBH5330190.1"/>
    <property type="molecule type" value="Genomic_DNA"/>
</dbReference>
<keyword evidence="3" id="KW-1185">Reference proteome</keyword>
<proteinExistence type="predicted"/>
<evidence type="ECO:0000313" key="2">
    <source>
        <dbReference type="EMBL" id="MBH5330190.1"/>
    </source>
</evidence>
<name>A0ABS0ND58_9NEIS</name>
<sequence>MGSLLVLPLYIVLSLFFKWIISWGGAEKIEGWKAGWLIGWQAGDWDTEQIRMWALLAWAAWTVFCLLALVV</sequence>